<name>A0A2I4D6L7_AUSLI</name>
<evidence type="ECO:0000256" key="1">
    <source>
        <dbReference type="ARBA" id="ARBA00008361"/>
    </source>
</evidence>
<dbReference type="PANTHER" id="PTHR13090">
    <property type="entry name" value="ARGININE-HYDROXYLASE NDUFAF5, MITOCHONDRIAL"/>
    <property type="match status" value="1"/>
</dbReference>
<dbReference type="AlphaFoldDB" id="A0A2I4D6L7"/>
<dbReference type="GO" id="GO:0032981">
    <property type="term" value="P:mitochondrial respiratory chain complex I assembly"/>
    <property type="evidence" value="ECO:0007669"/>
    <property type="project" value="TreeGrafter"/>
</dbReference>
<sequence length="118" mass="13511">MSFRLGQRVLQTSWTRSPWGYRLQAGFWSGPGPSRTRSAAGSVNVFNREMKRRQKNWAAALQDHHLYDYLRDQVGCQIADRVYDIPRTFPLALDLGGGKSHIAEHLTKDVVQRLVLTE</sequence>
<keyword evidence="4" id="KW-1185">Reference proteome</keyword>
<dbReference type="PANTHER" id="PTHR13090:SF1">
    <property type="entry name" value="ARGININE-HYDROXYLASE NDUFAF5, MITOCHONDRIAL"/>
    <property type="match status" value="1"/>
</dbReference>
<gene>
    <name evidence="5" type="primary">LOC106535416</name>
</gene>
<evidence type="ECO:0000313" key="4">
    <source>
        <dbReference type="Proteomes" id="UP000192220"/>
    </source>
</evidence>
<dbReference type="InParanoid" id="A0A2I4D6L7"/>
<dbReference type="GO" id="GO:0005739">
    <property type="term" value="C:mitochondrion"/>
    <property type="evidence" value="ECO:0007669"/>
    <property type="project" value="TreeGrafter"/>
</dbReference>
<reference evidence="5" key="1">
    <citation type="submission" date="2025-08" db="UniProtKB">
        <authorList>
            <consortium name="RefSeq"/>
        </authorList>
    </citation>
    <scope>IDENTIFICATION</scope>
</reference>
<keyword evidence="3" id="KW-0808">Transferase</keyword>
<dbReference type="KEGG" id="alim:106535416"/>
<comment type="similarity">
    <text evidence="1">Belongs to the methyltransferase superfamily.</text>
</comment>
<accession>A0A2I4D6L7</accession>
<organism evidence="4 5">
    <name type="scientific">Austrofundulus limnaeus</name>
    <name type="common">Annual killifish</name>
    <dbReference type="NCBI Taxonomy" id="52670"/>
    <lineage>
        <taxon>Eukaryota</taxon>
        <taxon>Metazoa</taxon>
        <taxon>Chordata</taxon>
        <taxon>Craniata</taxon>
        <taxon>Vertebrata</taxon>
        <taxon>Euteleostomi</taxon>
        <taxon>Actinopterygii</taxon>
        <taxon>Neopterygii</taxon>
        <taxon>Teleostei</taxon>
        <taxon>Neoteleostei</taxon>
        <taxon>Acanthomorphata</taxon>
        <taxon>Ovalentaria</taxon>
        <taxon>Atherinomorphae</taxon>
        <taxon>Cyprinodontiformes</taxon>
        <taxon>Rivulidae</taxon>
        <taxon>Austrofundulus</taxon>
    </lineage>
</organism>
<evidence type="ECO:0000256" key="2">
    <source>
        <dbReference type="ARBA" id="ARBA00022603"/>
    </source>
</evidence>
<dbReference type="InterPro" id="IPR050602">
    <property type="entry name" value="Malonyl-ACP_OMT"/>
</dbReference>
<dbReference type="GO" id="GO:0008168">
    <property type="term" value="F:methyltransferase activity"/>
    <property type="evidence" value="ECO:0007669"/>
    <property type="project" value="UniProtKB-KW"/>
</dbReference>
<evidence type="ECO:0000256" key="3">
    <source>
        <dbReference type="ARBA" id="ARBA00022679"/>
    </source>
</evidence>
<dbReference type="GeneID" id="106535416"/>
<evidence type="ECO:0000313" key="5">
    <source>
        <dbReference type="RefSeq" id="XP_013887869.1"/>
    </source>
</evidence>
<proteinExistence type="inferred from homology"/>
<dbReference type="OrthoDB" id="8941248at2759"/>
<keyword evidence="2" id="KW-0489">Methyltransferase</keyword>
<feature type="non-terminal residue" evidence="5">
    <location>
        <position position="118"/>
    </location>
</feature>
<dbReference type="STRING" id="52670.A0A2I4D6L7"/>
<dbReference type="RefSeq" id="XP_013887869.1">
    <property type="nucleotide sequence ID" value="XM_014032415.1"/>
</dbReference>
<dbReference type="GO" id="GO:0032259">
    <property type="term" value="P:methylation"/>
    <property type="evidence" value="ECO:0007669"/>
    <property type="project" value="UniProtKB-KW"/>
</dbReference>
<protein>
    <submittedName>
        <fullName evidence="5">NADH dehydrogenase [ubiquinone] 1 alpha subcomplex assembly factor 5</fullName>
    </submittedName>
</protein>
<dbReference type="Proteomes" id="UP000192220">
    <property type="component" value="Unplaced"/>
</dbReference>